<gene>
    <name evidence="3" type="ORF">ASZ90_004551</name>
</gene>
<dbReference type="AlphaFoldDB" id="A0A0W8FXP7"/>
<name>A0A0W8FXP7_9ZZZZ</name>
<keyword evidence="1" id="KW-1133">Transmembrane helix</keyword>
<comment type="caution">
    <text evidence="3">The sequence shown here is derived from an EMBL/GenBank/DDBJ whole genome shotgun (WGS) entry which is preliminary data.</text>
</comment>
<keyword evidence="1" id="KW-0812">Transmembrane</keyword>
<sequence>MEKSPWGAVLRSAVLPGFGQFYNESYWKIPVVWGFLGYFGYVWINNNNLYAEYRDLYLETDFTNSDYKRLRDFYKDQRDEFAIYIVLTYFLQLIDAYVDAHLFDFNVTPDPVTHTPQLGIKFYLR</sequence>
<feature type="transmembrane region" description="Helical" evidence="1">
    <location>
        <begin position="25"/>
        <end position="44"/>
    </location>
</feature>
<reference evidence="3" key="1">
    <citation type="journal article" date="2015" name="Proc. Natl. Acad. Sci. U.S.A.">
        <title>Networks of energetic and metabolic interactions define dynamics in microbial communities.</title>
        <authorList>
            <person name="Embree M."/>
            <person name="Liu J.K."/>
            <person name="Al-Bassam M.M."/>
            <person name="Zengler K."/>
        </authorList>
    </citation>
    <scope>NUCLEOTIDE SEQUENCE</scope>
</reference>
<keyword evidence="1" id="KW-0472">Membrane</keyword>
<dbReference type="Pfam" id="PF18935">
    <property type="entry name" value="DUF5683"/>
    <property type="match status" value="1"/>
</dbReference>
<dbReference type="InterPro" id="IPR043738">
    <property type="entry name" value="DUF5683"/>
</dbReference>
<organism evidence="3">
    <name type="scientific">hydrocarbon metagenome</name>
    <dbReference type="NCBI Taxonomy" id="938273"/>
    <lineage>
        <taxon>unclassified sequences</taxon>
        <taxon>metagenomes</taxon>
        <taxon>ecological metagenomes</taxon>
    </lineage>
</organism>
<proteinExistence type="predicted"/>
<protein>
    <recommendedName>
        <fullName evidence="2">DUF5683 domain-containing protein</fullName>
    </recommendedName>
</protein>
<evidence type="ECO:0000313" key="3">
    <source>
        <dbReference type="EMBL" id="KUG25620.1"/>
    </source>
</evidence>
<evidence type="ECO:0000256" key="1">
    <source>
        <dbReference type="SAM" id="Phobius"/>
    </source>
</evidence>
<evidence type="ECO:0000259" key="2">
    <source>
        <dbReference type="Pfam" id="PF18935"/>
    </source>
</evidence>
<feature type="domain" description="DUF5683" evidence="2">
    <location>
        <begin position="3"/>
        <end position="110"/>
    </location>
</feature>
<dbReference type="EMBL" id="LNQE01000639">
    <property type="protein sequence ID" value="KUG25620.1"/>
    <property type="molecule type" value="Genomic_DNA"/>
</dbReference>
<feature type="transmembrane region" description="Helical" evidence="1">
    <location>
        <begin position="81"/>
        <end position="98"/>
    </location>
</feature>
<accession>A0A0W8FXP7</accession>